<accession>A0A7W9SHB6</accession>
<dbReference type="EMBL" id="JACHHH010000009">
    <property type="protein sequence ID" value="MBB6041801.1"/>
    <property type="molecule type" value="Genomic_DNA"/>
</dbReference>
<comment type="caution">
    <text evidence="3">The sequence shown here is derived from an EMBL/GenBank/DDBJ whole genome shotgun (WGS) entry which is preliminary data.</text>
</comment>
<dbReference type="PROSITE" id="PS00105">
    <property type="entry name" value="AA_TRANSFER_CLASS_1"/>
    <property type="match status" value="1"/>
</dbReference>
<evidence type="ECO:0000256" key="1">
    <source>
        <dbReference type="RuleBase" id="RU000481"/>
    </source>
</evidence>
<evidence type="ECO:0000313" key="3">
    <source>
        <dbReference type="EMBL" id="MBB6041801.1"/>
    </source>
</evidence>
<dbReference type="NCBIfam" id="NF005305">
    <property type="entry name" value="PRK06836.1"/>
    <property type="match status" value="1"/>
</dbReference>
<dbReference type="Gene3D" id="3.90.1150.10">
    <property type="entry name" value="Aspartate Aminotransferase, domain 1"/>
    <property type="match status" value="2"/>
</dbReference>
<dbReference type="InterPro" id="IPR015422">
    <property type="entry name" value="PyrdxlP-dep_Trfase_small"/>
</dbReference>
<keyword evidence="1 3" id="KW-0808">Transferase</keyword>
<dbReference type="GO" id="GO:0030170">
    <property type="term" value="F:pyridoxal phosphate binding"/>
    <property type="evidence" value="ECO:0007669"/>
    <property type="project" value="InterPro"/>
</dbReference>
<protein>
    <recommendedName>
        <fullName evidence="1">Aminotransferase</fullName>
        <ecNumber evidence="1">2.6.1.-</ecNumber>
    </recommendedName>
</protein>
<gene>
    <name evidence="3" type="ORF">HNQ46_001791</name>
</gene>
<dbReference type="InterPro" id="IPR015421">
    <property type="entry name" value="PyrdxlP-dep_Trfase_major"/>
</dbReference>
<proteinExistence type="inferred from homology"/>
<evidence type="ECO:0000313" key="4">
    <source>
        <dbReference type="Proteomes" id="UP000522163"/>
    </source>
</evidence>
<dbReference type="PANTHER" id="PTHR42691">
    <property type="entry name" value="ASPARTATE AMINOTRANSFERASE YHDR-RELATED"/>
    <property type="match status" value="1"/>
</dbReference>
<comment type="similarity">
    <text evidence="1">Belongs to the class-I pyridoxal-phosphate-dependent aminotransferase family.</text>
</comment>
<comment type="cofactor">
    <cofactor evidence="1">
        <name>pyridoxal 5'-phosphate</name>
        <dbReference type="ChEBI" id="CHEBI:597326"/>
    </cofactor>
</comment>
<dbReference type="InterPro" id="IPR004838">
    <property type="entry name" value="NHTrfase_class1_PyrdxlP-BS"/>
</dbReference>
<reference evidence="3 4" key="1">
    <citation type="submission" date="2020-08" db="EMBL/GenBank/DDBJ databases">
        <title>Genomic Encyclopedia of Type Strains, Phase IV (KMG-IV): sequencing the most valuable type-strain genomes for metagenomic binning, comparative biology and taxonomic classification.</title>
        <authorList>
            <person name="Goeker M."/>
        </authorList>
    </citation>
    <scope>NUCLEOTIDE SEQUENCE [LARGE SCALE GENOMIC DNA]</scope>
    <source>
        <strain evidence="3 4">DSM 17245</strain>
    </source>
</reference>
<dbReference type="GO" id="GO:0008483">
    <property type="term" value="F:transaminase activity"/>
    <property type="evidence" value="ECO:0007669"/>
    <property type="project" value="UniProtKB-KW"/>
</dbReference>
<dbReference type="Gene3D" id="3.40.640.10">
    <property type="entry name" value="Type I PLP-dependent aspartate aminotransferase-like (Major domain)"/>
    <property type="match status" value="1"/>
</dbReference>
<dbReference type="RefSeq" id="WP_183684371.1">
    <property type="nucleotide sequence ID" value="NZ_JACHHH010000009.1"/>
</dbReference>
<dbReference type="PANTHER" id="PTHR42691:SF1">
    <property type="entry name" value="ASPARTATE AMINOTRANSFERASE YHDR-RELATED"/>
    <property type="match status" value="1"/>
</dbReference>
<dbReference type="InterPro" id="IPR004839">
    <property type="entry name" value="Aminotransferase_I/II_large"/>
</dbReference>
<organism evidence="3 4">
    <name type="scientific">Oribacterium sinus</name>
    <dbReference type="NCBI Taxonomy" id="237576"/>
    <lineage>
        <taxon>Bacteria</taxon>
        <taxon>Bacillati</taxon>
        <taxon>Bacillota</taxon>
        <taxon>Clostridia</taxon>
        <taxon>Lachnospirales</taxon>
        <taxon>Lachnospiraceae</taxon>
        <taxon>Oribacterium</taxon>
    </lineage>
</organism>
<dbReference type="PRINTS" id="PR00753">
    <property type="entry name" value="ACCSYNTHASE"/>
</dbReference>
<keyword evidence="1 3" id="KW-0032">Aminotransferase</keyword>
<dbReference type="SUPFAM" id="SSF53383">
    <property type="entry name" value="PLP-dependent transferases"/>
    <property type="match status" value="1"/>
</dbReference>
<dbReference type="InterPro" id="IPR015424">
    <property type="entry name" value="PyrdxlP-dep_Trfase"/>
</dbReference>
<dbReference type="CDD" id="cd00609">
    <property type="entry name" value="AAT_like"/>
    <property type="match status" value="1"/>
</dbReference>
<dbReference type="EC" id="2.6.1.-" evidence="1"/>
<dbReference type="Proteomes" id="UP000522163">
    <property type="component" value="Unassembled WGS sequence"/>
</dbReference>
<dbReference type="Pfam" id="PF00155">
    <property type="entry name" value="Aminotran_1_2"/>
    <property type="match status" value="1"/>
</dbReference>
<name>A0A7W9SHB6_9FIRM</name>
<dbReference type="AlphaFoldDB" id="A0A7W9SHB6"/>
<evidence type="ECO:0000259" key="2">
    <source>
        <dbReference type="Pfam" id="PF00155"/>
    </source>
</evidence>
<sequence length="415" mass="47374">MALAKTMEPLLQGNSAIRKMFELGQEMAEKYGKENVYDFSLGNPVAPVPYEVKNAIISLLENQDPHEIHGYMKNAGYDEVREQIARHLTRRFELPYEKEQILLCAGAAGGLNILMRCLLDEEDEVLCFAPYFTEYNAYVSHYKGKLTVVPVKEDNFSLDIGMADRLIRRKTKAVILNNPNNPSGVVYKEEELKALAEMLREAEERVGHPIYLICDEPYRELVYDDRTVPFMPGLYHNSIYLYSFSKTLSIPGERIGYLAIGADVEDGEKLMRAATIAGRTLGFVNAPSLFQKVISECLEVKVDVGFYDRNRRLLYTELTEMGFSCLPPEGAFYLLMKSPLEDTEAFQKMAEEEHIIMVPTDGFGLPGYFRLSYCIPYESIESSLPAFRTLWEKVKHRKETDAEQKDSDVKNQKIL</sequence>
<dbReference type="GeneID" id="85015324"/>
<feature type="domain" description="Aminotransferase class I/classII large" evidence="2">
    <location>
        <begin position="37"/>
        <end position="376"/>
    </location>
</feature>